<evidence type="ECO:0000313" key="2">
    <source>
        <dbReference type="EMBL" id="NME70056.1"/>
    </source>
</evidence>
<reference evidence="2 3" key="1">
    <citation type="submission" date="2020-04" db="EMBL/GenBank/DDBJ databases">
        <title>Flammeovirga sp. SR4, a novel species isolated from seawater.</title>
        <authorList>
            <person name="Wang X."/>
        </authorList>
    </citation>
    <scope>NUCLEOTIDE SEQUENCE [LARGE SCALE GENOMIC DNA]</scope>
    <source>
        <strain evidence="2 3">ATCC 23126</strain>
    </source>
</reference>
<sequence length="191" mass="22097">MITSKKLKVSQSEDSITITFKWFSSQAYLLFFVMTIWNSFLFIWYDISFNSLFEGDTVVSYGKLVFPIGHVAIGILGTYYTLCLFLNKTEVSVEDDTLKVRHSPLPWGGQLTLDAEDIEQLYVKEFVHNTKNGSSSNYPLYLKKTNGENIILIGGNFFMDEFKEVKQIEKLLERHLHIEDYAMPEEFDSQS</sequence>
<dbReference type="AlphaFoldDB" id="A0A7X9RWK9"/>
<keyword evidence="1" id="KW-0472">Membrane</keyword>
<keyword evidence="1" id="KW-1133">Transmembrane helix</keyword>
<proteinExistence type="predicted"/>
<feature type="transmembrane region" description="Helical" evidence="1">
    <location>
        <begin position="65"/>
        <end position="86"/>
    </location>
</feature>
<keyword evidence="1" id="KW-0812">Transmembrane</keyword>
<gene>
    <name evidence="2" type="ORF">HHU12_18930</name>
</gene>
<evidence type="ECO:0000313" key="3">
    <source>
        <dbReference type="Proteomes" id="UP000576082"/>
    </source>
</evidence>
<name>A0A7X9RWK9_9BACT</name>
<dbReference type="RefSeq" id="WP_169658306.1">
    <property type="nucleotide sequence ID" value="NZ_JABANE010000054.1"/>
</dbReference>
<dbReference type="EMBL" id="JABANE010000054">
    <property type="protein sequence ID" value="NME70056.1"/>
    <property type="molecule type" value="Genomic_DNA"/>
</dbReference>
<protein>
    <submittedName>
        <fullName evidence="2">Uncharacterized protein</fullName>
    </submittedName>
</protein>
<comment type="caution">
    <text evidence="2">The sequence shown here is derived from an EMBL/GenBank/DDBJ whole genome shotgun (WGS) entry which is preliminary data.</text>
</comment>
<feature type="transmembrane region" description="Helical" evidence="1">
    <location>
        <begin position="27"/>
        <end position="45"/>
    </location>
</feature>
<evidence type="ECO:0000256" key="1">
    <source>
        <dbReference type="SAM" id="Phobius"/>
    </source>
</evidence>
<keyword evidence="3" id="KW-1185">Reference proteome</keyword>
<accession>A0A7X9RWK9</accession>
<organism evidence="2 3">
    <name type="scientific">Flammeovirga aprica JL-4</name>
    <dbReference type="NCBI Taxonomy" id="694437"/>
    <lineage>
        <taxon>Bacteria</taxon>
        <taxon>Pseudomonadati</taxon>
        <taxon>Bacteroidota</taxon>
        <taxon>Cytophagia</taxon>
        <taxon>Cytophagales</taxon>
        <taxon>Flammeovirgaceae</taxon>
        <taxon>Flammeovirga</taxon>
    </lineage>
</organism>
<dbReference type="Proteomes" id="UP000576082">
    <property type="component" value="Unassembled WGS sequence"/>
</dbReference>